<dbReference type="RefSeq" id="WP_015934990.1">
    <property type="nucleotide sequence ID" value="NC_011891.1"/>
</dbReference>
<keyword evidence="1" id="KW-1133">Transmembrane helix</keyword>
<evidence type="ECO:0008006" key="4">
    <source>
        <dbReference type="Google" id="ProtNLM"/>
    </source>
</evidence>
<dbReference type="AlphaFoldDB" id="B8J8H5"/>
<dbReference type="EMBL" id="CP001359">
    <property type="protein sequence ID" value="ACL67261.1"/>
    <property type="molecule type" value="Genomic_DNA"/>
</dbReference>
<feature type="transmembrane region" description="Helical" evidence="1">
    <location>
        <begin position="88"/>
        <end position="106"/>
    </location>
</feature>
<keyword evidence="1" id="KW-0472">Membrane</keyword>
<feature type="transmembrane region" description="Helical" evidence="1">
    <location>
        <begin position="12"/>
        <end position="33"/>
    </location>
</feature>
<proteinExistence type="predicted"/>
<protein>
    <recommendedName>
        <fullName evidence="4">DUF2231 domain-containing protein</fullName>
    </recommendedName>
</protein>
<feature type="transmembrane region" description="Helical" evidence="1">
    <location>
        <begin position="42"/>
        <end position="62"/>
    </location>
</feature>
<dbReference type="Proteomes" id="UP000007089">
    <property type="component" value="Chromosome"/>
</dbReference>
<evidence type="ECO:0000313" key="2">
    <source>
        <dbReference type="EMBL" id="ACL67261.1"/>
    </source>
</evidence>
<keyword evidence="3" id="KW-1185">Reference proteome</keyword>
<organism evidence="2 3">
    <name type="scientific">Anaeromyxobacter dehalogenans (strain ATCC BAA-258 / DSM 21875 / 2CP-1)</name>
    <dbReference type="NCBI Taxonomy" id="455488"/>
    <lineage>
        <taxon>Bacteria</taxon>
        <taxon>Pseudomonadati</taxon>
        <taxon>Myxococcota</taxon>
        <taxon>Myxococcia</taxon>
        <taxon>Myxococcales</taxon>
        <taxon>Cystobacterineae</taxon>
        <taxon>Anaeromyxobacteraceae</taxon>
        <taxon>Anaeromyxobacter</taxon>
    </lineage>
</organism>
<evidence type="ECO:0000256" key="1">
    <source>
        <dbReference type="SAM" id="Phobius"/>
    </source>
</evidence>
<evidence type="ECO:0000313" key="3">
    <source>
        <dbReference type="Proteomes" id="UP000007089"/>
    </source>
</evidence>
<keyword evidence="1" id="KW-0812">Transmembrane</keyword>
<reference evidence="2" key="1">
    <citation type="submission" date="2009-01" db="EMBL/GenBank/DDBJ databases">
        <title>Complete sequence of Anaeromyxobacter dehalogenans 2CP-1.</title>
        <authorList>
            <consortium name="US DOE Joint Genome Institute"/>
            <person name="Lucas S."/>
            <person name="Copeland A."/>
            <person name="Lapidus A."/>
            <person name="Glavina del Rio T."/>
            <person name="Dalin E."/>
            <person name="Tice H."/>
            <person name="Bruce D."/>
            <person name="Goodwin L."/>
            <person name="Pitluck S."/>
            <person name="Saunders E."/>
            <person name="Brettin T."/>
            <person name="Detter J.C."/>
            <person name="Han C."/>
            <person name="Larimer F."/>
            <person name="Land M."/>
            <person name="Hauser L."/>
            <person name="Kyrpides N."/>
            <person name="Ovchinnikova G."/>
            <person name="Beliaev A.S."/>
            <person name="Richardson P."/>
        </authorList>
    </citation>
    <scope>NUCLEOTIDE SEQUENCE</scope>
    <source>
        <strain evidence="2">2CP-1</strain>
    </source>
</reference>
<dbReference type="HOGENOM" id="CLU_1507619_0_0_7"/>
<accession>B8J8H5</accession>
<gene>
    <name evidence="2" type="ordered locus">A2cp1_3938</name>
</gene>
<dbReference type="KEGG" id="acp:A2cp1_3938"/>
<name>B8J8H5_ANAD2</name>
<feature type="transmembrane region" description="Helical" evidence="1">
    <location>
        <begin position="113"/>
        <end position="132"/>
    </location>
</feature>
<sequence length="178" mass="18003">MPTLPLHPAIVHVPLGLAFVLPLVAAGLAVALWRGALPRRSFAVVVALQAILVGGGVVAMQLGERDEKQAETVISEKLIEAHEERAEVFVWAAGAVLAVSAAVLVVPAAAATAVAGVVVAGTVAVAALAVSAGQAGGELVYRHGAASAYLLRSAPAGAIPAVDAARVHREAEHDDEDR</sequence>